<keyword evidence="3" id="KW-1185">Reference proteome</keyword>
<reference evidence="2" key="1">
    <citation type="submission" date="2022-01" db="EMBL/GenBank/DDBJ databases">
        <authorList>
            <person name="King R."/>
        </authorList>
    </citation>
    <scope>NUCLEOTIDE SEQUENCE</scope>
</reference>
<feature type="compositionally biased region" description="Low complexity" evidence="1">
    <location>
        <begin position="120"/>
        <end position="138"/>
    </location>
</feature>
<dbReference type="OrthoDB" id="8115787at2759"/>
<evidence type="ECO:0000313" key="2">
    <source>
        <dbReference type="EMBL" id="CAG9762666.1"/>
    </source>
</evidence>
<protein>
    <submittedName>
        <fullName evidence="2">Uncharacterized protein</fullName>
    </submittedName>
</protein>
<feature type="compositionally biased region" description="Pro residues" evidence="1">
    <location>
        <begin position="83"/>
        <end position="98"/>
    </location>
</feature>
<evidence type="ECO:0000313" key="3">
    <source>
        <dbReference type="Proteomes" id="UP001152799"/>
    </source>
</evidence>
<dbReference type="Proteomes" id="UP001152799">
    <property type="component" value="Chromosome 12"/>
</dbReference>
<accession>A0A9N9MLE2</accession>
<feature type="compositionally biased region" description="Polar residues" evidence="1">
    <location>
        <begin position="61"/>
        <end position="73"/>
    </location>
</feature>
<gene>
    <name evidence="2" type="ORF">CEUTPL_LOCUS3341</name>
</gene>
<evidence type="ECO:0000256" key="1">
    <source>
        <dbReference type="SAM" id="MobiDB-lite"/>
    </source>
</evidence>
<feature type="region of interest" description="Disordered" evidence="1">
    <location>
        <begin position="60"/>
        <end position="145"/>
    </location>
</feature>
<dbReference type="EMBL" id="OU892288">
    <property type="protein sequence ID" value="CAG9762666.1"/>
    <property type="molecule type" value="Genomic_DNA"/>
</dbReference>
<dbReference type="AlphaFoldDB" id="A0A9N9MLE2"/>
<name>A0A9N9MLE2_9CUCU</name>
<sequence>MLKKAFQILTESSSPPDTYFTYGQHIANELRKYDQRTLVYVQQAINNVIFEADLGKYTHYEGNTHNYGQTHYNTSHSSTPSHSPSPQPSLSSPQPPISPLQFLIPSPSHPLTVARQTTIQSLQPPTVLSPLPLQSSSSDIPFRRR</sequence>
<proteinExistence type="predicted"/>
<organism evidence="2 3">
    <name type="scientific">Ceutorhynchus assimilis</name>
    <name type="common">cabbage seed weevil</name>
    <dbReference type="NCBI Taxonomy" id="467358"/>
    <lineage>
        <taxon>Eukaryota</taxon>
        <taxon>Metazoa</taxon>
        <taxon>Ecdysozoa</taxon>
        <taxon>Arthropoda</taxon>
        <taxon>Hexapoda</taxon>
        <taxon>Insecta</taxon>
        <taxon>Pterygota</taxon>
        <taxon>Neoptera</taxon>
        <taxon>Endopterygota</taxon>
        <taxon>Coleoptera</taxon>
        <taxon>Polyphaga</taxon>
        <taxon>Cucujiformia</taxon>
        <taxon>Curculionidae</taxon>
        <taxon>Ceutorhynchinae</taxon>
        <taxon>Ceutorhynchus</taxon>
    </lineage>
</organism>